<sequence>MGRLQDDAFNFVRESAECQTLDELRFHIDAFIEHLGLRHFLMGGIHLRAPRGETFVLMDGWPKGWLTEYQSRRYWQVDPTIRMMTQESEPFLNAEAWKKIPPMQETGMFREVADARGLGHGLIVPVRDQPHTISGMSFAGPDPFEPSPEDIAAIRLFALYAYEAAQRLSSSAPRSSTLERDLVALSTRERDCLAWSSDGLTTADIAQLHNLSTRTVDTHFKRAMAKLSANTRVQAVATALRHNFID</sequence>
<dbReference type="CDD" id="cd06170">
    <property type="entry name" value="LuxR_C_like"/>
    <property type="match status" value="1"/>
</dbReference>
<dbReference type="Gene3D" id="3.30.450.80">
    <property type="entry name" value="Transcription factor LuxR-like, autoinducer-binding domain"/>
    <property type="match status" value="1"/>
</dbReference>
<dbReference type="InterPro" id="IPR036693">
    <property type="entry name" value="TF_LuxR_autoind-bd_dom_sf"/>
</dbReference>
<protein>
    <submittedName>
        <fullName evidence="5">LuxR family transcriptional regulator</fullName>
    </submittedName>
</protein>
<reference evidence="5 6" key="1">
    <citation type="submission" date="2018-10" db="EMBL/GenBank/DDBJ databases">
        <title>Notoacmeibacter sp. M2BS9Y-3-1, whole genome shotgun sequence.</title>
        <authorList>
            <person name="Tuo L."/>
        </authorList>
    </citation>
    <scope>NUCLEOTIDE SEQUENCE [LARGE SCALE GENOMIC DNA]</scope>
    <source>
        <strain evidence="5 6">M2BS9Y-3-1</strain>
    </source>
</reference>
<evidence type="ECO:0000313" key="5">
    <source>
        <dbReference type="EMBL" id="RLQ88935.1"/>
    </source>
</evidence>
<dbReference type="SUPFAM" id="SSF75516">
    <property type="entry name" value="Pheromone-binding domain of LuxR-like quorum-sensing transcription factors"/>
    <property type="match status" value="1"/>
</dbReference>
<evidence type="ECO:0000256" key="3">
    <source>
        <dbReference type="ARBA" id="ARBA00023163"/>
    </source>
</evidence>
<evidence type="ECO:0000256" key="1">
    <source>
        <dbReference type="ARBA" id="ARBA00023015"/>
    </source>
</evidence>
<keyword evidence="1" id="KW-0805">Transcription regulation</keyword>
<dbReference type="EMBL" id="RCWN01000001">
    <property type="protein sequence ID" value="RLQ88935.1"/>
    <property type="molecule type" value="Genomic_DNA"/>
</dbReference>
<dbReference type="PROSITE" id="PS50043">
    <property type="entry name" value="HTH_LUXR_2"/>
    <property type="match status" value="1"/>
</dbReference>
<dbReference type="InterPro" id="IPR000792">
    <property type="entry name" value="Tscrpt_reg_LuxR_C"/>
</dbReference>
<accession>A0A3L7JF27</accession>
<organism evidence="5 6">
    <name type="scientific">Notoacmeibacter ruber</name>
    <dbReference type="NCBI Taxonomy" id="2670375"/>
    <lineage>
        <taxon>Bacteria</taxon>
        <taxon>Pseudomonadati</taxon>
        <taxon>Pseudomonadota</taxon>
        <taxon>Alphaproteobacteria</taxon>
        <taxon>Hyphomicrobiales</taxon>
        <taxon>Notoacmeibacteraceae</taxon>
        <taxon>Notoacmeibacter</taxon>
    </lineage>
</organism>
<keyword evidence="3" id="KW-0804">Transcription</keyword>
<dbReference type="SUPFAM" id="SSF46894">
    <property type="entry name" value="C-terminal effector domain of the bipartite response regulators"/>
    <property type="match status" value="1"/>
</dbReference>
<comment type="caution">
    <text evidence="5">The sequence shown here is derived from an EMBL/GenBank/DDBJ whole genome shotgun (WGS) entry which is preliminary data.</text>
</comment>
<dbReference type="Pfam" id="PF00196">
    <property type="entry name" value="GerE"/>
    <property type="match status" value="1"/>
</dbReference>
<feature type="domain" description="HTH luxR-type" evidence="4">
    <location>
        <begin position="178"/>
        <end position="243"/>
    </location>
</feature>
<keyword evidence="6" id="KW-1185">Reference proteome</keyword>
<evidence type="ECO:0000313" key="6">
    <source>
        <dbReference type="Proteomes" id="UP000281094"/>
    </source>
</evidence>
<dbReference type="RefSeq" id="WP_121645903.1">
    <property type="nucleotide sequence ID" value="NZ_RCWN01000001.1"/>
</dbReference>
<keyword evidence="2" id="KW-0238">DNA-binding</keyword>
<name>A0A3L7JF27_9HYPH</name>
<evidence type="ECO:0000259" key="4">
    <source>
        <dbReference type="PROSITE" id="PS50043"/>
    </source>
</evidence>
<dbReference type="Gene3D" id="1.10.10.10">
    <property type="entry name" value="Winged helix-like DNA-binding domain superfamily/Winged helix DNA-binding domain"/>
    <property type="match status" value="1"/>
</dbReference>
<dbReference type="GO" id="GO:0006355">
    <property type="term" value="P:regulation of DNA-templated transcription"/>
    <property type="evidence" value="ECO:0007669"/>
    <property type="project" value="InterPro"/>
</dbReference>
<dbReference type="Pfam" id="PF03472">
    <property type="entry name" value="Autoind_bind"/>
    <property type="match status" value="1"/>
</dbReference>
<dbReference type="InterPro" id="IPR036388">
    <property type="entry name" value="WH-like_DNA-bd_sf"/>
</dbReference>
<evidence type="ECO:0000256" key="2">
    <source>
        <dbReference type="ARBA" id="ARBA00023125"/>
    </source>
</evidence>
<gene>
    <name evidence="5" type="ORF">D8780_12545</name>
</gene>
<dbReference type="PANTHER" id="PTHR44688:SF16">
    <property type="entry name" value="DNA-BINDING TRANSCRIPTIONAL ACTIVATOR DEVR_DOSR"/>
    <property type="match status" value="1"/>
</dbReference>
<dbReference type="InterPro" id="IPR016032">
    <property type="entry name" value="Sig_transdc_resp-reg_C-effctor"/>
</dbReference>
<dbReference type="AlphaFoldDB" id="A0A3L7JF27"/>
<dbReference type="GO" id="GO:0003677">
    <property type="term" value="F:DNA binding"/>
    <property type="evidence" value="ECO:0007669"/>
    <property type="project" value="UniProtKB-KW"/>
</dbReference>
<dbReference type="SMART" id="SM00421">
    <property type="entry name" value="HTH_LUXR"/>
    <property type="match status" value="1"/>
</dbReference>
<dbReference type="InterPro" id="IPR005143">
    <property type="entry name" value="TF_LuxR_autoind-bd_dom"/>
</dbReference>
<proteinExistence type="predicted"/>
<dbReference type="PANTHER" id="PTHR44688">
    <property type="entry name" value="DNA-BINDING TRANSCRIPTIONAL ACTIVATOR DEVR_DOSR"/>
    <property type="match status" value="1"/>
</dbReference>
<dbReference type="Proteomes" id="UP000281094">
    <property type="component" value="Unassembled WGS sequence"/>
</dbReference>
<dbReference type="PRINTS" id="PR00038">
    <property type="entry name" value="HTHLUXR"/>
</dbReference>